<keyword evidence="3" id="KW-0677">Repeat</keyword>
<keyword evidence="8" id="KW-1185">Reference proteome</keyword>
<evidence type="ECO:0000313" key="8">
    <source>
        <dbReference type="Proteomes" id="UP000887116"/>
    </source>
</evidence>
<proteinExistence type="predicted"/>
<feature type="domain" description="Chitin-binding type-2" evidence="6">
    <location>
        <begin position="79"/>
        <end position="134"/>
    </location>
</feature>
<evidence type="ECO:0000256" key="2">
    <source>
        <dbReference type="ARBA" id="ARBA00022729"/>
    </source>
</evidence>
<dbReference type="AlphaFoldDB" id="A0A8X6GRN1"/>
<comment type="caution">
    <text evidence="7">The sequence shown here is derived from an EMBL/GenBank/DDBJ whole genome shotgun (WGS) entry which is preliminary data.</text>
</comment>
<evidence type="ECO:0000259" key="6">
    <source>
        <dbReference type="PROSITE" id="PS50940"/>
    </source>
</evidence>
<feature type="non-terminal residue" evidence="7">
    <location>
        <position position="1"/>
    </location>
</feature>
<evidence type="ECO:0000313" key="7">
    <source>
        <dbReference type="EMBL" id="GFR09123.1"/>
    </source>
</evidence>
<dbReference type="EMBL" id="BMAO01006496">
    <property type="protein sequence ID" value="GFR09123.1"/>
    <property type="molecule type" value="Genomic_DNA"/>
</dbReference>
<dbReference type="PROSITE" id="PS50940">
    <property type="entry name" value="CHIT_BIND_II"/>
    <property type="match status" value="2"/>
</dbReference>
<evidence type="ECO:0000256" key="3">
    <source>
        <dbReference type="ARBA" id="ARBA00022737"/>
    </source>
</evidence>
<keyword evidence="2" id="KW-0732">Signal</keyword>
<keyword evidence="5" id="KW-0325">Glycoprotein</keyword>
<dbReference type="Pfam" id="PF01607">
    <property type="entry name" value="CBM_14"/>
    <property type="match status" value="2"/>
</dbReference>
<dbReference type="Gene3D" id="2.170.140.10">
    <property type="entry name" value="Chitin binding domain"/>
    <property type="match status" value="2"/>
</dbReference>
<accession>A0A8X6GRN1</accession>
<dbReference type="PANTHER" id="PTHR23301:SF0">
    <property type="entry name" value="CHITIN-BINDING TYPE-2 DOMAIN-CONTAINING PROTEIN-RELATED"/>
    <property type="match status" value="1"/>
</dbReference>
<dbReference type="InterPro" id="IPR051940">
    <property type="entry name" value="Chitin_bind-dev_reg"/>
</dbReference>
<dbReference type="Proteomes" id="UP000887116">
    <property type="component" value="Unassembled WGS sequence"/>
</dbReference>
<reference evidence="7" key="1">
    <citation type="submission" date="2020-07" db="EMBL/GenBank/DDBJ databases">
        <title>Multicomponent nature underlies the extraordinary mechanical properties of spider dragline silk.</title>
        <authorList>
            <person name="Kono N."/>
            <person name="Nakamura H."/>
            <person name="Mori M."/>
            <person name="Yoshida Y."/>
            <person name="Ohtoshi R."/>
            <person name="Malay A.D."/>
            <person name="Moran D.A.P."/>
            <person name="Tomita M."/>
            <person name="Numata K."/>
            <person name="Arakawa K."/>
        </authorList>
    </citation>
    <scope>NUCLEOTIDE SEQUENCE</scope>
</reference>
<dbReference type="OrthoDB" id="6437842at2759"/>
<keyword evidence="4" id="KW-1015">Disulfide bond</keyword>
<dbReference type="PANTHER" id="PTHR23301">
    <property type="entry name" value="CHITIN BINDING PERITROPHIN-A"/>
    <property type="match status" value="1"/>
</dbReference>
<dbReference type="SMART" id="SM00494">
    <property type="entry name" value="ChtBD2"/>
    <property type="match status" value="2"/>
</dbReference>
<keyword evidence="1" id="KW-0147">Chitin-binding</keyword>
<dbReference type="InterPro" id="IPR002557">
    <property type="entry name" value="Chitin-bd_dom"/>
</dbReference>
<feature type="domain" description="Chitin-binding type-2" evidence="6">
    <location>
        <begin position="15"/>
        <end position="70"/>
    </location>
</feature>
<organism evidence="7 8">
    <name type="scientific">Trichonephila clavata</name>
    <name type="common">Joro spider</name>
    <name type="synonym">Nephila clavata</name>
    <dbReference type="NCBI Taxonomy" id="2740835"/>
    <lineage>
        <taxon>Eukaryota</taxon>
        <taxon>Metazoa</taxon>
        <taxon>Ecdysozoa</taxon>
        <taxon>Arthropoda</taxon>
        <taxon>Chelicerata</taxon>
        <taxon>Arachnida</taxon>
        <taxon>Araneae</taxon>
        <taxon>Araneomorphae</taxon>
        <taxon>Entelegynae</taxon>
        <taxon>Araneoidea</taxon>
        <taxon>Nephilidae</taxon>
        <taxon>Trichonephila</taxon>
    </lineage>
</organism>
<evidence type="ECO:0000256" key="5">
    <source>
        <dbReference type="ARBA" id="ARBA00023180"/>
    </source>
</evidence>
<protein>
    <submittedName>
        <fullName evidence="7">Platelet glycoprotein Ib alpha chain</fullName>
    </submittedName>
</protein>
<evidence type="ECO:0000256" key="4">
    <source>
        <dbReference type="ARBA" id="ARBA00023157"/>
    </source>
</evidence>
<gene>
    <name evidence="7" type="primary">X975_01468</name>
    <name evidence="7" type="ORF">TNCT_333251</name>
</gene>
<dbReference type="GO" id="GO:0005576">
    <property type="term" value="C:extracellular region"/>
    <property type="evidence" value="ECO:0007669"/>
    <property type="project" value="InterPro"/>
</dbReference>
<evidence type="ECO:0000256" key="1">
    <source>
        <dbReference type="ARBA" id="ARBA00022669"/>
    </source>
</evidence>
<sequence>YDDEEEAVLIDPYPGFYCSAYNGRFPLEEDCSMYYECKDGESRLYACQPGKLYDSRQETCKPASEVNCNRDGDEEIDEDFFCPAREGVFKDEDNCGSFYHCRNGKAQHLQCPDGELFDTDWKSCNNEDQVICGDRSLPGGA</sequence>
<dbReference type="SUPFAM" id="SSF57625">
    <property type="entry name" value="Invertebrate chitin-binding proteins"/>
    <property type="match status" value="2"/>
</dbReference>
<dbReference type="GO" id="GO:0008061">
    <property type="term" value="F:chitin binding"/>
    <property type="evidence" value="ECO:0007669"/>
    <property type="project" value="UniProtKB-KW"/>
</dbReference>
<dbReference type="InterPro" id="IPR036508">
    <property type="entry name" value="Chitin-bd_dom_sf"/>
</dbReference>
<name>A0A8X6GRN1_TRICU</name>